<dbReference type="Proteomes" id="UP001139485">
    <property type="component" value="Unassembled WGS sequence"/>
</dbReference>
<dbReference type="GO" id="GO:0005524">
    <property type="term" value="F:ATP binding"/>
    <property type="evidence" value="ECO:0007669"/>
    <property type="project" value="InterPro"/>
</dbReference>
<dbReference type="NCBIfam" id="TIGR00368">
    <property type="entry name" value="YifB family Mg chelatase-like AAA ATPase"/>
    <property type="match status" value="1"/>
</dbReference>
<reference evidence="3" key="1">
    <citation type="submission" date="2022-05" db="EMBL/GenBank/DDBJ databases">
        <authorList>
            <person name="Tuo L."/>
        </authorList>
    </citation>
    <scope>NUCLEOTIDE SEQUENCE</scope>
    <source>
        <strain evidence="3">BSK12Z-4</strain>
    </source>
</reference>
<feature type="domain" description="AAA+ ATPase" evidence="2">
    <location>
        <begin position="221"/>
        <end position="386"/>
    </location>
</feature>
<dbReference type="RefSeq" id="WP_250826435.1">
    <property type="nucleotide sequence ID" value="NZ_JAMOIL010000005.1"/>
</dbReference>
<dbReference type="InterPro" id="IPR003593">
    <property type="entry name" value="AAA+_ATPase"/>
</dbReference>
<dbReference type="InterPro" id="IPR020568">
    <property type="entry name" value="Ribosomal_Su5_D2-typ_SF"/>
</dbReference>
<comment type="caution">
    <text evidence="3">The sequence shown here is derived from an EMBL/GenBank/DDBJ whole genome shotgun (WGS) entry which is preliminary data.</text>
</comment>
<dbReference type="Gene3D" id="3.40.50.300">
    <property type="entry name" value="P-loop containing nucleotide triphosphate hydrolases"/>
    <property type="match status" value="1"/>
</dbReference>
<evidence type="ECO:0000259" key="2">
    <source>
        <dbReference type="SMART" id="SM00382"/>
    </source>
</evidence>
<sequence length="536" mass="56481">MPFATARTVSLHGALGHVVHVQSDVSPGQVGTTLVGRPDQALSEARDRCRMAIINSGLPWPATKRITVLLSPADLRKRGTHYDLAMALSVLAANGSLRPAALDGTLFVGELTLDGGLRPVAGVLPMVLAAREAGIHTVYVPEPQAAEARLVPGTTVLGLRSLRQVVAVLLGEEVPEAAPVASSAGASVLAWRGSTRHEEVDLADVLGMADARYALEVAAAGGHHLLLSGPKGAGKTTLAERLPTILPDLTDEEALELTAIHSLAGALDTSGGLLRRPPYAAPHHDASKASIVGGGSGQVRPGELSKAHAGVLLLDEFPLFRSDVIEALREPLENGEITVARAEELVTLPARGLVVLASNPCPCGDYHPDPALDQCSCKPVARREYRAKVTGPVSDRIDITRHVQPLAPHERRDRFAVAESSAAVRARVAAARERQARRYAGLGWRLNGHVPGAVLREEWPLGPEAEERLHTAVADGRLTSRGAVRVHRLAWTVHDLRGGEGPPGSSEVDVALQLRRGAPLLEATLRRPDGAGSVAG</sequence>
<dbReference type="InterPro" id="IPR025158">
    <property type="entry name" value="Mg_chelat-rel_C"/>
</dbReference>
<keyword evidence="4" id="KW-1185">Reference proteome</keyword>
<evidence type="ECO:0000313" key="3">
    <source>
        <dbReference type="EMBL" id="MCM0619642.1"/>
    </source>
</evidence>
<dbReference type="SUPFAM" id="SSF52540">
    <property type="entry name" value="P-loop containing nucleoside triphosphate hydrolases"/>
    <property type="match status" value="1"/>
</dbReference>
<proteinExistence type="inferred from homology"/>
<dbReference type="PANTHER" id="PTHR32039:SF7">
    <property type="entry name" value="COMPETENCE PROTEIN COMM"/>
    <property type="match status" value="1"/>
</dbReference>
<dbReference type="SUPFAM" id="SSF54211">
    <property type="entry name" value="Ribosomal protein S5 domain 2-like"/>
    <property type="match status" value="1"/>
</dbReference>
<gene>
    <name evidence="3" type="ORF">M8330_04955</name>
</gene>
<evidence type="ECO:0000313" key="4">
    <source>
        <dbReference type="Proteomes" id="UP001139485"/>
    </source>
</evidence>
<protein>
    <submittedName>
        <fullName evidence="3">YifB family Mg chelatase-like AAA ATPase</fullName>
    </submittedName>
</protein>
<dbReference type="Pfam" id="PF01078">
    <property type="entry name" value="Mg_chelatase"/>
    <property type="match status" value="1"/>
</dbReference>
<dbReference type="Pfam" id="PF13335">
    <property type="entry name" value="Mg_chelatase_C"/>
    <property type="match status" value="1"/>
</dbReference>
<accession>A0A9X2IDV1</accession>
<organism evidence="3 4">
    <name type="scientific">Nocardioides bruguierae</name>
    <dbReference type="NCBI Taxonomy" id="2945102"/>
    <lineage>
        <taxon>Bacteria</taxon>
        <taxon>Bacillati</taxon>
        <taxon>Actinomycetota</taxon>
        <taxon>Actinomycetes</taxon>
        <taxon>Propionibacteriales</taxon>
        <taxon>Nocardioidaceae</taxon>
        <taxon>Nocardioides</taxon>
    </lineage>
</organism>
<dbReference type="PANTHER" id="PTHR32039">
    <property type="entry name" value="MAGNESIUM-CHELATASE SUBUNIT CHLI"/>
    <property type="match status" value="1"/>
</dbReference>
<dbReference type="InterPro" id="IPR045006">
    <property type="entry name" value="CHLI-like"/>
</dbReference>
<dbReference type="InterPro" id="IPR014721">
    <property type="entry name" value="Ribsml_uS5_D2-typ_fold_subgr"/>
</dbReference>
<dbReference type="SMART" id="SM00382">
    <property type="entry name" value="AAA"/>
    <property type="match status" value="1"/>
</dbReference>
<dbReference type="InterPro" id="IPR000523">
    <property type="entry name" value="Mg_chelatse_chII-like_cat_dom"/>
</dbReference>
<dbReference type="AlphaFoldDB" id="A0A9X2IDV1"/>
<dbReference type="Gene3D" id="3.30.230.10">
    <property type="match status" value="1"/>
</dbReference>
<comment type="similarity">
    <text evidence="1">Belongs to the Mg-chelatase subunits D/I family. ComM subfamily.</text>
</comment>
<evidence type="ECO:0000256" key="1">
    <source>
        <dbReference type="ARBA" id="ARBA00006354"/>
    </source>
</evidence>
<dbReference type="InterPro" id="IPR004482">
    <property type="entry name" value="Mg_chelat-rel"/>
</dbReference>
<dbReference type="InterPro" id="IPR027417">
    <property type="entry name" value="P-loop_NTPase"/>
</dbReference>
<dbReference type="Pfam" id="PF13541">
    <property type="entry name" value="ChlI"/>
    <property type="match status" value="1"/>
</dbReference>
<name>A0A9X2IDV1_9ACTN</name>
<dbReference type="EMBL" id="JAMOIL010000005">
    <property type="protein sequence ID" value="MCM0619642.1"/>
    <property type="molecule type" value="Genomic_DNA"/>
</dbReference>